<protein>
    <submittedName>
        <fullName evidence="1">Uncharacterized protein</fullName>
    </submittedName>
</protein>
<organism evidence="1 2">
    <name type="scientific">Psophocarpus tetragonolobus</name>
    <name type="common">Winged bean</name>
    <name type="synonym">Dolichos tetragonolobus</name>
    <dbReference type="NCBI Taxonomy" id="3891"/>
    <lineage>
        <taxon>Eukaryota</taxon>
        <taxon>Viridiplantae</taxon>
        <taxon>Streptophyta</taxon>
        <taxon>Embryophyta</taxon>
        <taxon>Tracheophyta</taxon>
        <taxon>Spermatophyta</taxon>
        <taxon>Magnoliopsida</taxon>
        <taxon>eudicotyledons</taxon>
        <taxon>Gunneridae</taxon>
        <taxon>Pentapetalae</taxon>
        <taxon>rosids</taxon>
        <taxon>fabids</taxon>
        <taxon>Fabales</taxon>
        <taxon>Fabaceae</taxon>
        <taxon>Papilionoideae</taxon>
        <taxon>50 kb inversion clade</taxon>
        <taxon>NPAAA clade</taxon>
        <taxon>indigoferoid/millettioid clade</taxon>
        <taxon>Phaseoleae</taxon>
        <taxon>Psophocarpus</taxon>
    </lineage>
</organism>
<proteinExistence type="predicted"/>
<name>A0AAN9XLJ7_PSOTE</name>
<dbReference type="EMBL" id="JAYMYS010000004">
    <property type="protein sequence ID" value="KAK7396960.1"/>
    <property type="molecule type" value="Genomic_DNA"/>
</dbReference>
<evidence type="ECO:0000313" key="1">
    <source>
        <dbReference type="EMBL" id="KAK7396960.1"/>
    </source>
</evidence>
<accession>A0AAN9XLJ7</accession>
<keyword evidence="2" id="KW-1185">Reference proteome</keyword>
<dbReference type="Proteomes" id="UP001386955">
    <property type="component" value="Unassembled WGS sequence"/>
</dbReference>
<dbReference type="AlphaFoldDB" id="A0AAN9XLJ7"/>
<gene>
    <name evidence="1" type="ORF">VNO78_18124</name>
</gene>
<sequence length="99" mass="11172">MQSNEKSIELHEIKGIRSGICALAYIGNTKCNFVESELLVMIKSIVIVNTYKNAANIIVHRFFATVWRFTILLPTFCNLYTCNFLDFPGAIAKMVAIQP</sequence>
<reference evidence="1 2" key="1">
    <citation type="submission" date="2024-01" db="EMBL/GenBank/DDBJ databases">
        <title>The genomes of 5 underutilized Papilionoideae crops provide insights into root nodulation and disease resistanc.</title>
        <authorList>
            <person name="Jiang F."/>
        </authorList>
    </citation>
    <scope>NUCLEOTIDE SEQUENCE [LARGE SCALE GENOMIC DNA]</scope>
    <source>
        <strain evidence="1">DUOXIRENSHENG_FW03</strain>
        <tissue evidence="1">Leaves</tissue>
    </source>
</reference>
<comment type="caution">
    <text evidence="1">The sequence shown here is derived from an EMBL/GenBank/DDBJ whole genome shotgun (WGS) entry which is preliminary data.</text>
</comment>
<evidence type="ECO:0000313" key="2">
    <source>
        <dbReference type="Proteomes" id="UP001386955"/>
    </source>
</evidence>